<dbReference type="PROSITE" id="PS00027">
    <property type="entry name" value="HOMEOBOX_1"/>
    <property type="match status" value="1"/>
</dbReference>
<organism evidence="10">
    <name type="scientific">Soboliphyme baturini</name>
    <dbReference type="NCBI Taxonomy" id="241478"/>
    <lineage>
        <taxon>Eukaryota</taxon>
        <taxon>Metazoa</taxon>
        <taxon>Ecdysozoa</taxon>
        <taxon>Nematoda</taxon>
        <taxon>Enoplea</taxon>
        <taxon>Dorylaimia</taxon>
        <taxon>Dioctophymatida</taxon>
        <taxon>Dioctophymatoidea</taxon>
        <taxon>Soboliphymatidae</taxon>
        <taxon>Soboliphyme</taxon>
    </lineage>
</organism>
<dbReference type="WBParaSite" id="SBAD_0000431501-mRNA-1">
    <property type="protein sequence ID" value="SBAD_0000431501-mRNA-1"/>
    <property type="gene ID" value="SBAD_0000431501"/>
</dbReference>
<dbReference type="PANTHER" id="PTHR10390">
    <property type="entry name" value="HOMEOBOX PROTEIN SIX"/>
    <property type="match status" value="1"/>
</dbReference>
<feature type="DNA-binding region" description="Homeobox" evidence="5">
    <location>
        <begin position="127"/>
        <end position="186"/>
    </location>
</feature>
<keyword evidence="9" id="KW-1185">Reference proteome</keyword>
<evidence type="ECO:0000256" key="3">
    <source>
        <dbReference type="ARBA" id="ARBA00023155"/>
    </source>
</evidence>
<keyword evidence="2 5" id="KW-0238">DNA-binding</keyword>
<evidence type="ECO:0000259" key="7">
    <source>
        <dbReference type="PROSITE" id="PS50071"/>
    </source>
</evidence>
<dbReference type="CDD" id="cd00086">
    <property type="entry name" value="homeodomain"/>
    <property type="match status" value="1"/>
</dbReference>
<dbReference type="Proteomes" id="UP000270296">
    <property type="component" value="Unassembled WGS sequence"/>
</dbReference>
<dbReference type="Gene3D" id="1.10.10.60">
    <property type="entry name" value="Homeodomain-like"/>
    <property type="match status" value="1"/>
</dbReference>
<evidence type="ECO:0000313" key="9">
    <source>
        <dbReference type="Proteomes" id="UP000270296"/>
    </source>
</evidence>
<dbReference type="GO" id="GO:0000981">
    <property type="term" value="F:DNA-binding transcription factor activity, RNA polymerase II-specific"/>
    <property type="evidence" value="ECO:0007669"/>
    <property type="project" value="InterPro"/>
</dbReference>
<dbReference type="EMBL" id="UZAM01008146">
    <property type="protein sequence ID" value="VDP03470.1"/>
    <property type="molecule type" value="Genomic_DNA"/>
</dbReference>
<name>A0A183IKI8_9BILA</name>
<reference evidence="10" key="1">
    <citation type="submission" date="2016-06" db="UniProtKB">
        <authorList>
            <consortium name="WormBaseParasite"/>
        </authorList>
    </citation>
    <scope>IDENTIFICATION</scope>
</reference>
<evidence type="ECO:0000256" key="4">
    <source>
        <dbReference type="ARBA" id="ARBA00023242"/>
    </source>
</evidence>
<sequence>MIIQMKQHLSYREDHIVCICEALFQSRDYIGLCKFFDYLSGYDCKKIKHASVLRAHLLYLLIKQRFNDVYHIIENCAFEPQYHSELQDIWWQAHYSELEQTRRKPLGAVEKYRLRKRFPPPFTIWDGQETIYSFKENARKVLTACYSANQYPSAKEKRLIAEKTNLSFLQVSNWFKNRRQRAKSSSTHAHND</sequence>
<dbReference type="InterPro" id="IPR031701">
    <property type="entry name" value="SIX1_SD"/>
</dbReference>
<evidence type="ECO:0000313" key="8">
    <source>
        <dbReference type="EMBL" id="VDP03470.1"/>
    </source>
</evidence>
<dbReference type="PANTHER" id="PTHR10390:SF44">
    <property type="entry name" value="SIX HOMEOBOX 4"/>
    <property type="match status" value="1"/>
</dbReference>
<comment type="subcellular location">
    <subcellularLocation>
        <location evidence="1 5 6">Nucleus</location>
    </subcellularLocation>
</comment>
<proteinExistence type="predicted"/>
<dbReference type="Pfam" id="PF00046">
    <property type="entry name" value="Homeodomain"/>
    <property type="match status" value="1"/>
</dbReference>
<evidence type="ECO:0000313" key="10">
    <source>
        <dbReference type="WBParaSite" id="SBAD_0000431501-mRNA-1"/>
    </source>
</evidence>
<dbReference type="InterPro" id="IPR017970">
    <property type="entry name" value="Homeobox_CS"/>
</dbReference>
<feature type="domain" description="Homeobox" evidence="7">
    <location>
        <begin position="125"/>
        <end position="185"/>
    </location>
</feature>
<dbReference type="InterPro" id="IPR001356">
    <property type="entry name" value="HD"/>
</dbReference>
<dbReference type="InterPro" id="IPR009057">
    <property type="entry name" value="Homeodomain-like_sf"/>
</dbReference>
<dbReference type="OrthoDB" id="3501850at2759"/>
<gene>
    <name evidence="8" type="ORF">SBAD_LOCUS4134</name>
</gene>
<evidence type="ECO:0000256" key="1">
    <source>
        <dbReference type="ARBA" id="ARBA00004123"/>
    </source>
</evidence>
<evidence type="ECO:0000256" key="6">
    <source>
        <dbReference type="RuleBase" id="RU000682"/>
    </source>
</evidence>
<evidence type="ECO:0000256" key="5">
    <source>
        <dbReference type="PROSITE-ProRule" id="PRU00108"/>
    </source>
</evidence>
<dbReference type="Pfam" id="PF16878">
    <property type="entry name" value="SIX1_SD"/>
    <property type="match status" value="1"/>
</dbReference>
<dbReference type="AlphaFoldDB" id="A0A183IKI8"/>
<keyword evidence="4 5" id="KW-0539">Nucleus</keyword>
<reference evidence="8 9" key="2">
    <citation type="submission" date="2018-11" db="EMBL/GenBank/DDBJ databases">
        <authorList>
            <consortium name="Pathogen Informatics"/>
        </authorList>
    </citation>
    <scope>NUCLEOTIDE SEQUENCE [LARGE SCALE GENOMIC DNA]</scope>
</reference>
<dbReference type="GO" id="GO:0000978">
    <property type="term" value="F:RNA polymerase II cis-regulatory region sequence-specific DNA binding"/>
    <property type="evidence" value="ECO:0007669"/>
    <property type="project" value="TreeGrafter"/>
</dbReference>
<dbReference type="PROSITE" id="PS50071">
    <property type="entry name" value="HOMEOBOX_2"/>
    <property type="match status" value="1"/>
</dbReference>
<dbReference type="SMART" id="SM00389">
    <property type="entry name" value="HOX"/>
    <property type="match status" value="1"/>
</dbReference>
<dbReference type="SUPFAM" id="SSF46689">
    <property type="entry name" value="Homeodomain-like"/>
    <property type="match status" value="1"/>
</dbReference>
<keyword evidence="3 5" id="KW-0371">Homeobox</keyword>
<evidence type="ECO:0000256" key="2">
    <source>
        <dbReference type="ARBA" id="ARBA00023125"/>
    </source>
</evidence>
<accession>A0A183IKI8</accession>
<protein>
    <submittedName>
        <fullName evidence="10">Homeobox domain-containing protein</fullName>
    </submittedName>
</protein>
<dbReference type="GO" id="GO:0005634">
    <property type="term" value="C:nucleus"/>
    <property type="evidence" value="ECO:0007669"/>
    <property type="project" value="UniProtKB-SubCell"/>
</dbReference>
<dbReference type="GO" id="GO:0005667">
    <property type="term" value="C:transcription regulator complex"/>
    <property type="evidence" value="ECO:0007669"/>
    <property type="project" value="TreeGrafter"/>
</dbReference>